<dbReference type="InterPro" id="IPR000454">
    <property type="entry name" value="ATP_synth_F0_csu"/>
</dbReference>
<protein>
    <recommendedName>
        <fullName evidence="14">ATP synthase subunit c</fullName>
    </recommendedName>
    <alternativeName>
        <fullName evidence="14">ATP synthase F(0) sector subunit c</fullName>
    </alternativeName>
    <alternativeName>
        <fullName evidence="14">F-type ATPase subunit c</fullName>
        <shortName evidence="14">F-ATPase subunit c</shortName>
    </alternativeName>
    <alternativeName>
        <fullName evidence="14">Lipid-binding protein</fullName>
    </alternativeName>
</protein>
<dbReference type="SUPFAM" id="SSF81333">
    <property type="entry name" value="F1F0 ATP synthase subunit C"/>
    <property type="match status" value="1"/>
</dbReference>
<dbReference type="Proteomes" id="UP000886748">
    <property type="component" value="Unassembled WGS sequence"/>
</dbReference>
<sequence length="81" mass="7974">MAVEQVAVEVASMAKLGAGIAIGFGAIGAGIGLGIATKGLLDAVSRQPEIAGKALIYFIIGAGLAEACAIYALFIALQLLG</sequence>
<evidence type="ECO:0000313" key="17">
    <source>
        <dbReference type="Proteomes" id="UP000886748"/>
    </source>
</evidence>
<evidence type="ECO:0000256" key="7">
    <source>
        <dbReference type="ARBA" id="ARBA00022781"/>
    </source>
</evidence>
<evidence type="ECO:0000256" key="12">
    <source>
        <dbReference type="ARBA" id="ARBA00023310"/>
    </source>
</evidence>
<dbReference type="Gene3D" id="1.20.20.10">
    <property type="entry name" value="F1F0 ATP synthase subunit C"/>
    <property type="match status" value="1"/>
</dbReference>
<accession>A0A9D1MZW0</accession>
<evidence type="ECO:0000256" key="8">
    <source>
        <dbReference type="ARBA" id="ARBA00022989"/>
    </source>
</evidence>
<name>A0A9D1MZW0_9CLOT</name>
<dbReference type="InterPro" id="IPR005953">
    <property type="entry name" value="ATP_synth_csu_bac/chlpt"/>
</dbReference>
<dbReference type="PRINTS" id="PR00124">
    <property type="entry name" value="ATPASEC"/>
</dbReference>
<evidence type="ECO:0000256" key="4">
    <source>
        <dbReference type="ARBA" id="ARBA00022475"/>
    </source>
</evidence>
<evidence type="ECO:0000256" key="3">
    <source>
        <dbReference type="ARBA" id="ARBA00022448"/>
    </source>
</evidence>
<comment type="caution">
    <text evidence="16">The sequence shown here is derived from an EMBL/GenBank/DDBJ whole genome shotgun (WGS) entry which is preliminary data.</text>
</comment>
<keyword evidence="7 14" id="KW-0375">Hydrogen ion transport</keyword>
<evidence type="ECO:0000256" key="1">
    <source>
        <dbReference type="ARBA" id="ARBA00004651"/>
    </source>
</evidence>
<evidence type="ECO:0000256" key="5">
    <source>
        <dbReference type="ARBA" id="ARBA00022547"/>
    </source>
</evidence>
<dbReference type="GO" id="GO:0033177">
    <property type="term" value="C:proton-transporting two-sector ATPase complex, proton-transporting domain"/>
    <property type="evidence" value="ECO:0007669"/>
    <property type="project" value="InterPro"/>
</dbReference>
<feature type="transmembrane region" description="Helical" evidence="14">
    <location>
        <begin position="55"/>
        <end position="80"/>
    </location>
</feature>
<feature type="domain" description="V-ATPase proteolipid subunit C-like" evidence="15">
    <location>
        <begin position="16"/>
        <end position="77"/>
    </location>
</feature>
<evidence type="ECO:0000259" key="15">
    <source>
        <dbReference type="Pfam" id="PF00137"/>
    </source>
</evidence>
<keyword evidence="8 14" id="KW-1133">Transmembrane helix</keyword>
<evidence type="ECO:0000256" key="2">
    <source>
        <dbReference type="ARBA" id="ARBA00006704"/>
    </source>
</evidence>
<dbReference type="GO" id="GO:0046933">
    <property type="term" value="F:proton-transporting ATP synthase activity, rotational mechanism"/>
    <property type="evidence" value="ECO:0007669"/>
    <property type="project" value="UniProtKB-UniRule"/>
</dbReference>
<evidence type="ECO:0000256" key="11">
    <source>
        <dbReference type="ARBA" id="ARBA00023136"/>
    </source>
</evidence>
<feature type="site" description="Reversibly protonated during proton transport" evidence="14">
    <location>
        <position position="66"/>
    </location>
</feature>
<comment type="function">
    <text evidence="14">Key component of the F(0) channel; it plays a direct role in translocation across the membrane. A homomeric c-ring of between 10-14 subunits forms the central stalk rotor element with the F(1) delta and epsilon subunits.</text>
</comment>
<dbReference type="InterPro" id="IPR038662">
    <property type="entry name" value="ATP_synth_F0_csu_sf"/>
</dbReference>
<dbReference type="EMBL" id="DVOD01000028">
    <property type="protein sequence ID" value="HIU92239.1"/>
    <property type="molecule type" value="Genomic_DNA"/>
</dbReference>
<dbReference type="HAMAP" id="MF_01396">
    <property type="entry name" value="ATP_synth_c_bact"/>
    <property type="match status" value="1"/>
</dbReference>
<keyword evidence="4 14" id="KW-1003">Cell membrane</keyword>
<evidence type="ECO:0000256" key="10">
    <source>
        <dbReference type="ARBA" id="ARBA00023121"/>
    </source>
</evidence>
<dbReference type="AlphaFoldDB" id="A0A9D1MZW0"/>
<gene>
    <name evidence="14 16" type="primary">atpE</name>
    <name evidence="16" type="ORF">IAD26_03790</name>
</gene>
<feature type="transmembrane region" description="Helical" evidence="14">
    <location>
        <begin position="16"/>
        <end position="35"/>
    </location>
</feature>
<comment type="function">
    <text evidence="13 14">F(1)F(0) ATP synthase produces ATP from ADP in the presence of a proton or sodium gradient. F-type ATPases consist of two structural domains, F(1) containing the extramembraneous catalytic core and F(0) containing the membrane proton channel, linked together by a central stalk and a peripheral stalk. During catalysis, ATP synthesis in the catalytic domain of F(1) is coupled via a rotary mechanism of the central stalk subunits to proton translocation.</text>
</comment>
<evidence type="ECO:0000313" key="16">
    <source>
        <dbReference type="EMBL" id="HIU92239.1"/>
    </source>
</evidence>
<evidence type="ECO:0000256" key="13">
    <source>
        <dbReference type="ARBA" id="ARBA00025198"/>
    </source>
</evidence>
<keyword evidence="5 14" id="KW-0138">CF(0)</keyword>
<keyword evidence="3 14" id="KW-0813">Transport</keyword>
<keyword evidence="9 14" id="KW-0406">Ion transport</keyword>
<proteinExistence type="inferred from homology"/>
<evidence type="ECO:0000256" key="6">
    <source>
        <dbReference type="ARBA" id="ARBA00022692"/>
    </source>
</evidence>
<organism evidence="16 17">
    <name type="scientific">Candidatus Limenecus avicola</name>
    <dbReference type="NCBI Taxonomy" id="2840847"/>
    <lineage>
        <taxon>Bacteria</taxon>
        <taxon>Bacillati</taxon>
        <taxon>Bacillota</taxon>
        <taxon>Clostridia</taxon>
        <taxon>Eubacteriales</taxon>
        <taxon>Clostridiaceae</taxon>
        <taxon>Clostridiaceae incertae sedis</taxon>
        <taxon>Candidatus Limenecus</taxon>
    </lineage>
</organism>
<dbReference type="InterPro" id="IPR035921">
    <property type="entry name" value="F/V-ATP_Csub_sf"/>
</dbReference>
<keyword evidence="11 14" id="KW-0472">Membrane</keyword>
<dbReference type="Pfam" id="PF00137">
    <property type="entry name" value="ATP-synt_C"/>
    <property type="match status" value="1"/>
</dbReference>
<keyword evidence="6 14" id="KW-0812">Transmembrane</keyword>
<dbReference type="InterPro" id="IPR002379">
    <property type="entry name" value="ATPase_proteolipid_c-like_dom"/>
</dbReference>
<evidence type="ECO:0000256" key="9">
    <source>
        <dbReference type="ARBA" id="ARBA00023065"/>
    </source>
</evidence>
<dbReference type="NCBIfam" id="TIGR01260">
    <property type="entry name" value="ATP_synt_c"/>
    <property type="match status" value="1"/>
</dbReference>
<dbReference type="FunFam" id="1.20.20.10:FF:000002">
    <property type="entry name" value="ATP synthase subunit c"/>
    <property type="match status" value="1"/>
</dbReference>
<dbReference type="GO" id="GO:0045259">
    <property type="term" value="C:proton-transporting ATP synthase complex"/>
    <property type="evidence" value="ECO:0007669"/>
    <property type="project" value="UniProtKB-KW"/>
</dbReference>
<keyword evidence="12 14" id="KW-0066">ATP synthesis</keyword>
<reference evidence="16" key="2">
    <citation type="journal article" date="2021" name="PeerJ">
        <title>Extensive microbial diversity within the chicken gut microbiome revealed by metagenomics and culture.</title>
        <authorList>
            <person name="Gilroy R."/>
            <person name="Ravi A."/>
            <person name="Getino M."/>
            <person name="Pursley I."/>
            <person name="Horton D.L."/>
            <person name="Alikhan N.F."/>
            <person name="Baker D."/>
            <person name="Gharbi K."/>
            <person name="Hall N."/>
            <person name="Watson M."/>
            <person name="Adriaenssens E.M."/>
            <person name="Foster-Nyarko E."/>
            <person name="Jarju S."/>
            <person name="Secka A."/>
            <person name="Antonio M."/>
            <person name="Oren A."/>
            <person name="Chaudhuri R.R."/>
            <person name="La Ragione R."/>
            <person name="Hildebrand F."/>
            <person name="Pallen M.J."/>
        </authorList>
    </citation>
    <scope>NUCLEOTIDE SEQUENCE</scope>
    <source>
        <strain evidence="16">CHK154-7741</strain>
    </source>
</reference>
<comment type="subcellular location">
    <subcellularLocation>
        <location evidence="1 14">Cell membrane</location>
        <topology evidence="1 14">Multi-pass membrane protein</topology>
    </subcellularLocation>
</comment>
<evidence type="ECO:0000256" key="14">
    <source>
        <dbReference type="HAMAP-Rule" id="MF_01396"/>
    </source>
</evidence>
<comment type="similarity">
    <text evidence="2 14">Belongs to the ATPase C chain family.</text>
</comment>
<dbReference type="GO" id="GO:0005886">
    <property type="term" value="C:plasma membrane"/>
    <property type="evidence" value="ECO:0007669"/>
    <property type="project" value="UniProtKB-SubCell"/>
</dbReference>
<reference evidence="16" key="1">
    <citation type="submission" date="2020-10" db="EMBL/GenBank/DDBJ databases">
        <authorList>
            <person name="Gilroy R."/>
        </authorList>
    </citation>
    <scope>NUCLEOTIDE SEQUENCE</scope>
    <source>
        <strain evidence="16">CHK154-7741</strain>
    </source>
</reference>
<keyword evidence="10 14" id="KW-0446">Lipid-binding</keyword>
<dbReference type="GO" id="GO:0008289">
    <property type="term" value="F:lipid binding"/>
    <property type="evidence" value="ECO:0007669"/>
    <property type="project" value="UniProtKB-KW"/>
</dbReference>